<name>A0A392N9V6_9FABA</name>
<dbReference type="Proteomes" id="UP000265520">
    <property type="component" value="Unassembled WGS sequence"/>
</dbReference>
<accession>A0A392N9V6</accession>
<comment type="caution">
    <text evidence="2">The sequence shown here is derived from an EMBL/GenBank/DDBJ whole genome shotgun (WGS) entry which is preliminary data.</text>
</comment>
<evidence type="ECO:0000256" key="1">
    <source>
        <dbReference type="SAM" id="MobiDB-lite"/>
    </source>
</evidence>
<feature type="non-terminal residue" evidence="2">
    <location>
        <position position="1"/>
    </location>
</feature>
<feature type="region of interest" description="Disordered" evidence="1">
    <location>
        <begin position="82"/>
        <end position="109"/>
    </location>
</feature>
<organism evidence="2 3">
    <name type="scientific">Trifolium medium</name>
    <dbReference type="NCBI Taxonomy" id="97028"/>
    <lineage>
        <taxon>Eukaryota</taxon>
        <taxon>Viridiplantae</taxon>
        <taxon>Streptophyta</taxon>
        <taxon>Embryophyta</taxon>
        <taxon>Tracheophyta</taxon>
        <taxon>Spermatophyta</taxon>
        <taxon>Magnoliopsida</taxon>
        <taxon>eudicotyledons</taxon>
        <taxon>Gunneridae</taxon>
        <taxon>Pentapetalae</taxon>
        <taxon>rosids</taxon>
        <taxon>fabids</taxon>
        <taxon>Fabales</taxon>
        <taxon>Fabaceae</taxon>
        <taxon>Papilionoideae</taxon>
        <taxon>50 kb inversion clade</taxon>
        <taxon>NPAAA clade</taxon>
        <taxon>Hologalegina</taxon>
        <taxon>IRL clade</taxon>
        <taxon>Trifolieae</taxon>
        <taxon>Trifolium</taxon>
    </lineage>
</organism>
<keyword evidence="3" id="KW-1185">Reference proteome</keyword>
<feature type="region of interest" description="Disordered" evidence="1">
    <location>
        <begin position="1"/>
        <end position="25"/>
    </location>
</feature>
<protein>
    <submittedName>
        <fullName evidence="2">Uncharacterized protein</fullName>
    </submittedName>
</protein>
<sequence length="388" mass="44740">IPLTTVLPEPQTIHVSSSSSHDTAELDTEANMLKKGIAKYGETPNPEAVAQHFFEDKQVPNLKFLEKHLSPNTLNEQTFTYEQTQPEPEHQQQQEPEQQQEHQPIEPENNQPLIEPEIQIPQEQNPQPLTVDDLVIPSEILHQFLKTLTDNSLRVDEPIKVSPPSITPRVLNKIQIKSKTKPETKPKPIYSRPYYYLINSEPDIELIQEQICNDFRNLSAMENDFLIFPSDVSAEAEALKAKFADAVDKLSQIIKKNVENKGMEVVQMMMESVEHSQVKRLTLTSHYDQRIEEEKRKQEEEQKRLKEKDTSDTMMIETFERVIKDKGKAVASEHDPLILMLQEQLALQKAEHELLKEEVKSISESQEHVIKTQDDMNLKLDAILKFMA</sequence>
<dbReference type="AlphaFoldDB" id="A0A392N9V6"/>
<proteinExistence type="predicted"/>
<reference evidence="2 3" key="1">
    <citation type="journal article" date="2018" name="Front. Plant Sci.">
        <title>Red Clover (Trifolium pratense) and Zigzag Clover (T. medium) - A Picture of Genomic Similarities and Differences.</title>
        <authorList>
            <person name="Dluhosova J."/>
            <person name="Istvanek J."/>
            <person name="Nedelnik J."/>
            <person name="Repkova J."/>
        </authorList>
    </citation>
    <scope>NUCLEOTIDE SEQUENCE [LARGE SCALE GENOMIC DNA]</scope>
    <source>
        <strain evidence="3">cv. 10/8</strain>
        <tissue evidence="2">Leaf</tissue>
    </source>
</reference>
<evidence type="ECO:0000313" key="2">
    <source>
        <dbReference type="EMBL" id="MCH95828.1"/>
    </source>
</evidence>
<feature type="region of interest" description="Disordered" evidence="1">
    <location>
        <begin position="289"/>
        <end position="309"/>
    </location>
</feature>
<evidence type="ECO:0000313" key="3">
    <source>
        <dbReference type="Proteomes" id="UP000265520"/>
    </source>
</evidence>
<dbReference type="EMBL" id="LXQA010030778">
    <property type="protein sequence ID" value="MCH95828.1"/>
    <property type="molecule type" value="Genomic_DNA"/>
</dbReference>
<feature type="non-terminal residue" evidence="2">
    <location>
        <position position="388"/>
    </location>
</feature>